<dbReference type="InterPro" id="IPR045249">
    <property type="entry name" value="HARBI1-like"/>
</dbReference>
<dbReference type="VEuPathDB" id="FungiDB:VP01_1038g15"/>
<sequence length="280" mass="31809">MYPRSSMITLPPLVKTVICMFSSTHNTSAMCFWHCNANGTPHRMLFVGVAPFHFKLRRDFPPQNPTQKNLPNPPKSPNHPTRPFQNHHIELPNFLEPSTPFINCVGAINGVHIPASVPTNQAAAYRHCKGFLLQIVLAVCDFNMKIMYMHHQNSRFLLTNSIPLLRNKIPLARACISRPEVGFISYYGQAPNREELFNLRHSSLQNVIERKFGNKNLSNNTTLSLHVVVYTKSTSYAMFAHKKLKIPTMINTCYPIKKERSARIGGIGFQRICGNNIWAL</sequence>
<dbReference type="PANTHER" id="PTHR22930:SF251">
    <property type="entry name" value="DDE TNP4 DOMAIN-CONTAINING PROTEIN"/>
    <property type="match status" value="1"/>
</dbReference>
<evidence type="ECO:0000313" key="3">
    <source>
        <dbReference type="Proteomes" id="UP000037035"/>
    </source>
</evidence>
<accession>A0A0L6VUJ2</accession>
<reference evidence="2 3" key="1">
    <citation type="submission" date="2015-08" db="EMBL/GenBank/DDBJ databases">
        <title>Next Generation Sequencing and Analysis of the Genome of Puccinia sorghi L Schw, the Causal Agent of Maize Common Rust.</title>
        <authorList>
            <person name="Rochi L."/>
            <person name="Burguener G."/>
            <person name="Darino M."/>
            <person name="Turjanski A."/>
            <person name="Kreff E."/>
            <person name="Dieguez M.J."/>
            <person name="Sacco F."/>
        </authorList>
    </citation>
    <scope>NUCLEOTIDE SEQUENCE [LARGE SCALE GENOMIC DNA]</scope>
    <source>
        <strain evidence="2 3">RO10H11247</strain>
    </source>
</reference>
<dbReference type="EMBL" id="LAVV01000432">
    <property type="protein sequence ID" value="KNZ64361.1"/>
    <property type="molecule type" value="Genomic_DNA"/>
</dbReference>
<dbReference type="AlphaFoldDB" id="A0A0L6VUJ2"/>
<evidence type="ECO:0000256" key="1">
    <source>
        <dbReference type="SAM" id="MobiDB-lite"/>
    </source>
</evidence>
<keyword evidence="3" id="KW-1185">Reference proteome</keyword>
<organism evidence="2 3">
    <name type="scientific">Puccinia sorghi</name>
    <dbReference type="NCBI Taxonomy" id="27349"/>
    <lineage>
        <taxon>Eukaryota</taxon>
        <taxon>Fungi</taxon>
        <taxon>Dikarya</taxon>
        <taxon>Basidiomycota</taxon>
        <taxon>Pucciniomycotina</taxon>
        <taxon>Pucciniomycetes</taxon>
        <taxon>Pucciniales</taxon>
        <taxon>Pucciniaceae</taxon>
        <taxon>Puccinia</taxon>
    </lineage>
</organism>
<comment type="caution">
    <text evidence="2">The sequence shown here is derived from an EMBL/GenBank/DDBJ whole genome shotgun (WGS) entry which is preliminary data.</text>
</comment>
<dbReference type="OrthoDB" id="1681765at2759"/>
<dbReference type="Proteomes" id="UP000037035">
    <property type="component" value="Unassembled WGS sequence"/>
</dbReference>
<feature type="region of interest" description="Disordered" evidence="1">
    <location>
        <begin position="61"/>
        <end position="83"/>
    </location>
</feature>
<gene>
    <name evidence="2" type="ORF">VP01_1038g15</name>
</gene>
<dbReference type="PANTHER" id="PTHR22930">
    <property type="match status" value="1"/>
</dbReference>
<name>A0A0L6VUJ2_9BASI</name>
<evidence type="ECO:0000313" key="2">
    <source>
        <dbReference type="EMBL" id="KNZ64361.1"/>
    </source>
</evidence>
<proteinExistence type="predicted"/>
<protein>
    <submittedName>
        <fullName evidence="2">Uncharacterized protein</fullName>
    </submittedName>
</protein>